<dbReference type="Pfam" id="PF00651">
    <property type="entry name" value="BTB"/>
    <property type="match status" value="1"/>
</dbReference>
<feature type="domain" description="BTB" evidence="1">
    <location>
        <begin position="357"/>
        <end position="434"/>
    </location>
</feature>
<sequence>MEEYSENIIKVLDQVGPYSEIDQTGLNFLFEVLNFLNSKFLNVINLEEIKNILPTIFEKELARHALSEGNKAIARYSFNINSITRETVSKKSLLVLDTNITKKHLPSLTTENIVFITAVYEYILAEILELSSNTAQNMKTSTINEKIIIKTMKQDEELNIFYKKYFKSIFKKVEKKSPRYEILKKIFSLIQDDHEIDNEDIDNIFSDFLNNKSEMKIDEIDEQEIIKFILKKYPIHANFRYFRDYYEFLNTYPENIKKSIEIIIKNEEEKPEIKTLDDLFQIIKFFKKPPIYFNNNNENESFAILKSSSVVNYLNLKEIFNLTMNNKKPKPEFKLKIIFEDETKEYRLFSFFLEKFDYFRNLINFNNSMKSSITVNHEKTGEDLIEFIITGMIEMDYVDLKNNDTKRFVSLYEVADMLQMTDLMKICENVLMHSELNIAICSYYNAEDPFISSQKCFD</sequence>
<dbReference type="GO" id="GO:0046982">
    <property type="term" value="F:protein heterodimerization activity"/>
    <property type="evidence" value="ECO:0007669"/>
    <property type="project" value="InterPro"/>
</dbReference>
<dbReference type="Gene3D" id="3.30.710.10">
    <property type="entry name" value="Potassium Channel Kv1.1, Chain A"/>
    <property type="match status" value="1"/>
</dbReference>
<accession>A0A6C0ADP3</accession>
<dbReference type="EMBL" id="MN740593">
    <property type="protein sequence ID" value="QHS77838.1"/>
    <property type="molecule type" value="Genomic_DNA"/>
</dbReference>
<dbReference type="SUPFAM" id="SSF54695">
    <property type="entry name" value="POZ domain"/>
    <property type="match status" value="1"/>
</dbReference>
<dbReference type="InterPro" id="IPR000210">
    <property type="entry name" value="BTB/POZ_dom"/>
</dbReference>
<protein>
    <recommendedName>
        <fullName evidence="1">BTB domain-containing protein</fullName>
    </recommendedName>
</protein>
<name>A0A6C0ADP3_9ZZZZ</name>
<proteinExistence type="predicted"/>
<evidence type="ECO:0000259" key="1">
    <source>
        <dbReference type="Pfam" id="PF00651"/>
    </source>
</evidence>
<dbReference type="SUPFAM" id="SSF47113">
    <property type="entry name" value="Histone-fold"/>
    <property type="match status" value="1"/>
</dbReference>
<reference evidence="2" key="1">
    <citation type="journal article" date="2020" name="Nature">
        <title>Giant virus diversity and host interactions through global metagenomics.</title>
        <authorList>
            <person name="Schulz F."/>
            <person name="Roux S."/>
            <person name="Paez-Espino D."/>
            <person name="Jungbluth S."/>
            <person name="Walsh D.A."/>
            <person name="Denef V.J."/>
            <person name="McMahon K.D."/>
            <person name="Konstantinidis K.T."/>
            <person name="Eloe-Fadrosh E.A."/>
            <person name="Kyrpides N.C."/>
            <person name="Woyke T."/>
        </authorList>
    </citation>
    <scope>NUCLEOTIDE SEQUENCE</scope>
    <source>
        <strain evidence="2">GVMAG-S-1021933-23</strain>
    </source>
</reference>
<dbReference type="Gene3D" id="1.10.20.10">
    <property type="entry name" value="Histone, subunit A"/>
    <property type="match status" value="1"/>
</dbReference>
<dbReference type="InterPro" id="IPR011333">
    <property type="entry name" value="SKP1/BTB/POZ_sf"/>
</dbReference>
<evidence type="ECO:0000313" key="2">
    <source>
        <dbReference type="EMBL" id="QHS77838.1"/>
    </source>
</evidence>
<organism evidence="2">
    <name type="scientific">viral metagenome</name>
    <dbReference type="NCBI Taxonomy" id="1070528"/>
    <lineage>
        <taxon>unclassified sequences</taxon>
        <taxon>metagenomes</taxon>
        <taxon>organismal metagenomes</taxon>
    </lineage>
</organism>
<dbReference type="InterPro" id="IPR009072">
    <property type="entry name" value="Histone-fold"/>
</dbReference>
<dbReference type="AlphaFoldDB" id="A0A6C0ADP3"/>